<dbReference type="RefSeq" id="WP_315999498.1">
    <property type="nucleotide sequence ID" value="NZ_JAWDJT010000012.1"/>
</dbReference>
<protein>
    <submittedName>
        <fullName evidence="4">Uncharacterized protein</fullName>
    </submittedName>
</protein>
<keyword evidence="2" id="KW-1133">Transmembrane helix</keyword>
<keyword evidence="3" id="KW-0732">Signal</keyword>
<comment type="caution">
    <text evidence="4">The sequence shown here is derived from an EMBL/GenBank/DDBJ whole genome shotgun (WGS) entry which is preliminary data.</text>
</comment>
<accession>A0ABU3TKZ4</accession>
<evidence type="ECO:0000313" key="5">
    <source>
        <dbReference type="Proteomes" id="UP001250698"/>
    </source>
</evidence>
<keyword evidence="2" id="KW-0812">Transmembrane</keyword>
<evidence type="ECO:0000256" key="3">
    <source>
        <dbReference type="SAM" id="SignalP"/>
    </source>
</evidence>
<feature type="chain" id="PRO_5046668063" evidence="3">
    <location>
        <begin position="21"/>
        <end position="94"/>
    </location>
</feature>
<reference evidence="4 5" key="1">
    <citation type="submission" date="2023-10" db="EMBL/GenBank/DDBJ databases">
        <title>Hymenobacter endophyticus sp. nov., an isolate from the leaf tissues of wheat.</title>
        <authorList>
            <person name="Dai Y."/>
        </authorList>
    </citation>
    <scope>NUCLEOTIDE SEQUENCE [LARGE SCALE GENOMIC DNA]</scope>
    <source>
        <strain evidence="4 5">ZK17L-C2</strain>
    </source>
</reference>
<feature type="region of interest" description="Disordered" evidence="1">
    <location>
        <begin position="62"/>
        <end position="94"/>
    </location>
</feature>
<feature type="signal peptide" evidence="3">
    <location>
        <begin position="1"/>
        <end position="20"/>
    </location>
</feature>
<keyword evidence="2" id="KW-0472">Membrane</keyword>
<feature type="transmembrane region" description="Helical" evidence="2">
    <location>
        <begin position="37"/>
        <end position="62"/>
    </location>
</feature>
<gene>
    <name evidence="4" type="ORF">ROI90_16665</name>
</gene>
<evidence type="ECO:0000256" key="1">
    <source>
        <dbReference type="SAM" id="MobiDB-lite"/>
    </source>
</evidence>
<dbReference type="Proteomes" id="UP001250698">
    <property type="component" value="Unassembled WGS sequence"/>
</dbReference>
<keyword evidence="5" id="KW-1185">Reference proteome</keyword>
<proteinExistence type="predicted"/>
<organism evidence="4 5">
    <name type="scientific">Hymenobacter endophyticus</name>
    <dbReference type="NCBI Taxonomy" id="3076335"/>
    <lineage>
        <taxon>Bacteria</taxon>
        <taxon>Pseudomonadati</taxon>
        <taxon>Bacteroidota</taxon>
        <taxon>Cytophagia</taxon>
        <taxon>Cytophagales</taxon>
        <taxon>Hymenobacteraceae</taxon>
        <taxon>Hymenobacter</taxon>
    </lineage>
</organism>
<evidence type="ECO:0000256" key="2">
    <source>
        <dbReference type="SAM" id="Phobius"/>
    </source>
</evidence>
<dbReference type="EMBL" id="JAWDJT010000012">
    <property type="protein sequence ID" value="MDU0372040.1"/>
    <property type="molecule type" value="Genomic_DNA"/>
</dbReference>
<name>A0ABU3TKZ4_9BACT</name>
<sequence length="94" mass="9485">MLARRSLLMTATGLLTSYLAAGQTPATAPAPSGSDALFWVLVGVLGLVALLVVVVGTSVASATSSPYWQQQRAAPEVATHPSSSTSTKPEAAAC</sequence>
<evidence type="ECO:0000313" key="4">
    <source>
        <dbReference type="EMBL" id="MDU0372040.1"/>
    </source>
</evidence>